<dbReference type="AlphaFoldDB" id="A0AAJ0B5X8"/>
<feature type="domain" description="Isochorismatase-like" evidence="3">
    <location>
        <begin position="6"/>
        <end position="170"/>
    </location>
</feature>
<evidence type="ECO:0000256" key="1">
    <source>
        <dbReference type="ARBA" id="ARBA00006336"/>
    </source>
</evidence>
<evidence type="ECO:0000259" key="3">
    <source>
        <dbReference type="Pfam" id="PF00857"/>
    </source>
</evidence>
<dbReference type="InterPro" id="IPR050272">
    <property type="entry name" value="Isochorismatase-like_hydrls"/>
</dbReference>
<evidence type="ECO:0000313" key="4">
    <source>
        <dbReference type="EMBL" id="KAK1751384.1"/>
    </source>
</evidence>
<dbReference type="GO" id="GO:0016787">
    <property type="term" value="F:hydrolase activity"/>
    <property type="evidence" value="ECO:0007669"/>
    <property type="project" value="UniProtKB-KW"/>
</dbReference>
<keyword evidence="5" id="KW-1185">Reference proteome</keyword>
<dbReference type="Gene3D" id="3.40.50.850">
    <property type="entry name" value="Isochorismatase-like"/>
    <property type="match status" value="1"/>
</dbReference>
<keyword evidence="2" id="KW-0378">Hydrolase</keyword>
<reference evidence="4" key="1">
    <citation type="submission" date="2023-06" db="EMBL/GenBank/DDBJ databases">
        <title>Genome-scale phylogeny and comparative genomics of the fungal order Sordariales.</title>
        <authorList>
            <consortium name="Lawrence Berkeley National Laboratory"/>
            <person name="Hensen N."/>
            <person name="Bonometti L."/>
            <person name="Westerberg I."/>
            <person name="Brannstrom I.O."/>
            <person name="Guillou S."/>
            <person name="Cros-Aarteil S."/>
            <person name="Calhoun S."/>
            <person name="Haridas S."/>
            <person name="Kuo A."/>
            <person name="Mondo S."/>
            <person name="Pangilinan J."/>
            <person name="Riley R."/>
            <person name="Labutti K."/>
            <person name="Andreopoulos B."/>
            <person name="Lipzen A."/>
            <person name="Chen C."/>
            <person name="Yanf M."/>
            <person name="Daum C."/>
            <person name="Ng V."/>
            <person name="Clum A."/>
            <person name="Steindorff A."/>
            <person name="Ohm R."/>
            <person name="Martin F."/>
            <person name="Silar P."/>
            <person name="Natvig D."/>
            <person name="Lalanne C."/>
            <person name="Gautier V."/>
            <person name="Ament-Velasquez S.L."/>
            <person name="Kruys A."/>
            <person name="Hutchinson M.I."/>
            <person name="Powell A.J."/>
            <person name="Barry K."/>
            <person name="Miller A.N."/>
            <person name="Grigoriev I.V."/>
            <person name="Debuchy R."/>
            <person name="Gladieux P."/>
            <person name="Thoren M.H."/>
            <person name="Johannesson H."/>
        </authorList>
    </citation>
    <scope>NUCLEOTIDE SEQUENCE</scope>
    <source>
        <strain evidence="4">PSN4</strain>
    </source>
</reference>
<evidence type="ECO:0000256" key="2">
    <source>
        <dbReference type="ARBA" id="ARBA00022801"/>
    </source>
</evidence>
<gene>
    <name evidence="4" type="ORF">QBC47DRAFT_417301</name>
</gene>
<dbReference type="PANTHER" id="PTHR43540">
    <property type="entry name" value="PEROXYUREIDOACRYLATE/UREIDOACRYLATE AMIDOHYDROLASE-RELATED"/>
    <property type="match status" value="1"/>
</dbReference>
<dbReference type="InterPro" id="IPR000868">
    <property type="entry name" value="Isochorismatase-like_dom"/>
</dbReference>
<dbReference type="InterPro" id="IPR036380">
    <property type="entry name" value="Isochorismatase-like_sf"/>
</dbReference>
<accession>A0AAJ0B5X8</accession>
<dbReference type="SUPFAM" id="SSF52499">
    <property type="entry name" value="Isochorismatase-like hydrolases"/>
    <property type="match status" value="1"/>
</dbReference>
<dbReference type="Pfam" id="PF00857">
    <property type="entry name" value="Isochorismatase"/>
    <property type="match status" value="1"/>
</dbReference>
<protein>
    <submittedName>
        <fullName evidence="4">Isochorismatase-like protein</fullName>
    </submittedName>
</protein>
<name>A0AAJ0B5X8_9PEZI</name>
<dbReference type="EMBL" id="MU839842">
    <property type="protein sequence ID" value="KAK1751384.1"/>
    <property type="molecule type" value="Genomic_DNA"/>
</dbReference>
<evidence type="ECO:0000313" key="5">
    <source>
        <dbReference type="Proteomes" id="UP001239445"/>
    </source>
</evidence>
<sequence length="205" mass="22459">MAPAAALFYIDIQKGIADDREHEIPAAARIRHAGAKILETARSLLDTHSRRVDESSSDEARPALIVFIQHEEPPEDGPLNRGSELWKLVFEPRDGVSQEWLVQKKDDDVFTSNPDLGAKLKASGIEHVIAIGIMSEYCVEESCKGALNAGFGVTLLSGAHSTYNREAQSATEIEREVEARLREKAVTVVGWEEAVAAWRGQGADL</sequence>
<dbReference type="PANTHER" id="PTHR43540:SF6">
    <property type="entry name" value="ISOCHORISMATASE-LIKE DOMAIN-CONTAINING PROTEIN"/>
    <property type="match status" value="1"/>
</dbReference>
<dbReference type="Proteomes" id="UP001239445">
    <property type="component" value="Unassembled WGS sequence"/>
</dbReference>
<comment type="similarity">
    <text evidence="1">Belongs to the isochorismatase family.</text>
</comment>
<organism evidence="4 5">
    <name type="scientific">Echria macrotheca</name>
    <dbReference type="NCBI Taxonomy" id="438768"/>
    <lineage>
        <taxon>Eukaryota</taxon>
        <taxon>Fungi</taxon>
        <taxon>Dikarya</taxon>
        <taxon>Ascomycota</taxon>
        <taxon>Pezizomycotina</taxon>
        <taxon>Sordariomycetes</taxon>
        <taxon>Sordariomycetidae</taxon>
        <taxon>Sordariales</taxon>
        <taxon>Schizotheciaceae</taxon>
        <taxon>Echria</taxon>
    </lineage>
</organism>
<comment type="caution">
    <text evidence="4">The sequence shown here is derived from an EMBL/GenBank/DDBJ whole genome shotgun (WGS) entry which is preliminary data.</text>
</comment>
<proteinExistence type="inferred from homology"/>